<name>A0AAI8KUA1_9ACTN</name>
<evidence type="ECO:0000313" key="2">
    <source>
        <dbReference type="EMBL" id="AYC35893.1"/>
    </source>
</evidence>
<evidence type="ECO:0000313" key="3">
    <source>
        <dbReference type="Proteomes" id="UP000265765"/>
    </source>
</evidence>
<feature type="region of interest" description="Disordered" evidence="1">
    <location>
        <begin position="111"/>
        <end position="141"/>
    </location>
</feature>
<organism evidence="2 3">
    <name type="scientific">Streptomyces griseorubiginosus</name>
    <dbReference type="NCBI Taxonomy" id="67304"/>
    <lineage>
        <taxon>Bacteria</taxon>
        <taxon>Bacillati</taxon>
        <taxon>Actinomycetota</taxon>
        <taxon>Actinomycetes</taxon>
        <taxon>Kitasatosporales</taxon>
        <taxon>Streptomycetaceae</taxon>
        <taxon>Streptomyces</taxon>
    </lineage>
</organism>
<dbReference type="KEGG" id="sge:DWG14_00101"/>
<dbReference type="EMBL" id="CP032427">
    <property type="protein sequence ID" value="AYC35893.1"/>
    <property type="molecule type" value="Genomic_DNA"/>
</dbReference>
<dbReference type="AlphaFoldDB" id="A0AAI8KUA1"/>
<evidence type="ECO:0000256" key="1">
    <source>
        <dbReference type="SAM" id="MobiDB-lite"/>
    </source>
</evidence>
<protein>
    <submittedName>
        <fullName evidence="2">Uncharacterized protein</fullName>
    </submittedName>
</protein>
<gene>
    <name evidence="2" type="ORF">DWG14_00101</name>
</gene>
<accession>A0AAI8KUA1</accession>
<sequence length="141" mass="14939">MPITGGVGHPNPDLKVLQELGRWLGKPTNITIPQDCALADGVEIKILANLKVQSLQPLNHRLVIDPLATPTLPVAKPIANLIHSHTVGTAVLHLYIPDVASVHPAIIPLSLGAPTDQRTDGTRVLRTGEGKSNRNGQQTGS</sequence>
<proteinExistence type="predicted"/>
<reference evidence="2 3" key="1">
    <citation type="submission" date="2018-09" db="EMBL/GenBank/DDBJ databases">
        <title>Production of Trimethoprim by Streptomyces sp. 3E-1.</title>
        <authorList>
            <person name="Kang H.J."/>
            <person name="Kim S.B."/>
        </authorList>
    </citation>
    <scope>NUCLEOTIDE SEQUENCE [LARGE SCALE GENOMIC DNA]</scope>
    <source>
        <strain evidence="2 3">3E-1</strain>
    </source>
</reference>
<dbReference type="Proteomes" id="UP000265765">
    <property type="component" value="Chromosome"/>
</dbReference>
<feature type="compositionally biased region" description="Basic and acidic residues" evidence="1">
    <location>
        <begin position="117"/>
        <end position="132"/>
    </location>
</feature>